<keyword evidence="3" id="KW-0121">Carboxypeptidase</keyword>
<evidence type="ECO:0000256" key="1">
    <source>
        <dbReference type="ARBA" id="ARBA00001947"/>
    </source>
</evidence>
<dbReference type="SUPFAM" id="SSF53187">
    <property type="entry name" value="Zn-dependent exopeptidases"/>
    <property type="match status" value="1"/>
</dbReference>
<dbReference type="GO" id="GO:0004181">
    <property type="term" value="F:metallocarboxypeptidase activity"/>
    <property type="evidence" value="ECO:0007669"/>
    <property type="project" value="InterPro"/>
</dbReference>
<keyword evidence="4" id="KW-0479">Metal-binding</keyword>
<keyword evidence="5" id="KW-0862">Zinc</keyword>
<accession>A0A0P4W9B3</accession>
<feature type="domain" description="Peptidase M14" evidence="7">
    <location>
        <begin position="1"/>
        <end position="123"/>
    </location>
</feature>
<proteinExistence type="inferred from homology"/>
<reference evidence="8" key="1">
    <citation type="submission" date="2015-09" db="EMBL/GenBank/DDBJ databases">
        <title>Scylla olivacea transcriptome.</title>
        <authorList>
            <person name="Ikhwanuddin M."/>
        </authorList>
    </citation>
    <scope>NUCLEOTIDE SEQUENCE</scope>
</reference>
<name>A0A0P4W9B3_SCYOL</name>
<dbReference type="PANTHER" id="PTHR11705">
    <property type="entry name" value="PROTEASE FAMILY M14 CARBOXYPEPTIDASE A,B"/>
    <property type="match status" value="1"/>
</dbReference>
<organism evidence="8">
    <name type="scientific">Scylla olivacea</name>
    <name type="common">Orange mud crab</name>
    <name type="synonym">Cancer olivacea</name>
    <dbReference type="NCBI Taxonomy" id="85551"/>
    <lineage>
        <taxon>Eukaryota</taxon>
        <taxon>Metazoa</taxon>
        <taxon>Ecdysozoa</taxon>
        <taxon>Arthropoda</taxon>
        <taxon>Crustacea</taxon>
        <taxon>Multicrustacea</taxon>
        <taxon>Malacostraca</taxon>
        <taxon>Eumalacostraca</taxon>
        <taxon>Eucarida</taxon>
        <taxon>Decapoda</taxon>
        <taxon>Pleocyemata</taxon>
        <taxon>Brachyura</taxon>
        <taxon>Eubrachyura</taxon>
        <taxon>Portunoidea</taxon>
        <taxon>Portunidae</taxon>
        <taxon>Portuninae</taxon>
        <taxon>Scylla</taxon>
    </lineage>
</organism>
<dbReference type="AlphaFoldDB" id="A0A0P4W9B3"/>
<comment type="caution">
    <text evidence="6">Lacks conserved residue(s) required for the propagation of feature annotation.</text>
</comment>
<evidence type="ECO:0000313" key="8">
    <source>
        <dbReference type="EMBL" id="JAI60558.1"/>
    </source>
</evidence>
<evidence type="ECO:0000256" key="5">
    <source>
        <dbReference type="ARBA" id="ARBA00022833"/>
    </source>
</evidence>
<dbReference type="Gene3D" id="3.40.630.10">
    <property type="entry name" value="Zn peptidases"/>
    <property type="match status" value="1"/>
</dbReference>
<dbReference type="EMBL" id="GDRN01089949">
    <property type="protein sequence ID" value="JAI60558.1"/>
    <property type="molecule type" value="Transcribed_RNA"/>
</dbReference>
<dbReference type="PANTHER" id="PTHR11705:SF140">
    <property type="entry name" value="FI02848P-RELATED"/>
    <property type="match status" value="1"/>
</dbReference>
<dbReference type="InterPro" id="IPR057247">
    <property type="entry name" value="CARBOXYPEPT_ZN_2"/>
</dbReference>
<protein>
    <recommendedName>
        <fullName evidence="7">Peptidase M14 domain-containing protein</fullName>
    </recommendedName>
</protein>
<sequence>MYSFLTFSSLIGPREHSHLLLCPPLDMPRPPHSRLSPGLRACRGDTQHPYLPQTEIGASDNPCSDIYAGPEPFSEVEMRVVRDQLTSIADIKVYLSLHSFSQLWMYPWGFTSSLPHDWRDLVS</sequence>
<dbReference type="GO" id="GO:0005615">
    <property type="term" value="C:extracellular space"/>
    <property type="evidence" value="ECO:0007669"/>
    <property type="project" value="TreeGrafter"/>
</dbReference>
<dbReference type="PROSITE" id="PS00133">
    <property type="entry name" value="CARBOXYPEPT_ZN_2"/>
    <property type="match status" value="1"/>
</dbReference>
<dbReference type="InterPro" id="IPR000834">
    <property type="entry name" value="Peptidase_M14"/>
</dbReference>
<evidence type="ECO:0000259" key="7">
    <source>
        <dbReference type="PROSITE" id="PS52035"/>
    </source>
</evidence>
<keyword evidence="3" id="KW-0378">Hydrolase</keyword>
<dbReference type="PROSITE" id="PS52035">
    <property type="entry name" value="PEPTIDASE_M14"/>
    <property type="match status" value="1"/>
</dbReference>
<evidence type="ECO:0000256" key="4">
    <source>
        <dbReference type="ARBA" id="ARBA00022723"/>
    </source>
</evidence>
<comment type="cofactor">
    <cofactor evidence="1">
        <name>Zn(2+)</name>
        <dbReference type="ChEBI" id="CHEBI:29105"/>
    </cofactor>
</comment>
<evidence type="ECO:0000256" key="6">
    <source>
        <dbReference type="PROSITE-ProRule" id="PRU01379"/>
    </source>
</evidence>
<comment type="similarity">
    <text evidence="2 6">Belongs to the peptidase M14 family.</text>
</comment>
<dbReference type="GO" id="GO:0006508">
    <property type="term" value="P:proteolysis"/>
    <property type="evidence" value="ECO:0007669"/>
    <property type="project" value="InterPro"/>
</dbReference>
<evidence type="ECO:0000256" key="2">
    <source>
        <dbReference type="ARBA" id="ARBA00005988"/>
    </source>
</evidence>
<dbReference type="Pfam" id="PF00246">
    <property type="entry name" value="Peptidase_M14"/>
    <property type="match status" value="1"/>
</dbReference>
<keyword evidence="3" id="KW-0645">Protease</keyword>
<dbReference type="GO" id="GO:0008270">
    <property type="term" value="F:zinc ion binding"/>
    <property type="evidence" value="ECO:0007669"/>
    <property type="project" value="InterPro"/>
</dbReference>
<evidence type="ECO:0000256" key="3">
    <source>
        <dbReference type="ARBA" id="ARBA00022645"/>
    </source>
</evidence>